<dbReference type="OMA" id="CCHELGL"/>
<keyword evidence="9" id="KW-0812">Transmembrane</keyword>
<dbReference type="GO" id="GO:0000981">
    <property type="term" value="F:DNA-binding transcription factor activity, RNA polymerase II-specific"/>
    <property type="evidence" value="ECO:0007669"/>
    <property type="project" value="InterPro"/>
</dbReference>
<keyword evidence="2" id="KW-0479">Metal-binding</keyword>
<dbReference type="Proteomes" id="UP000016922">
    <property type="component" value="Unassembled WGS sequence"/>
</dbReference>
<dbReference type="InterPro" id="IPR036864">
    <property type="entry name" value="Zn2-C6_fun-type_DNA-bd_sf"/>
</dbReference>
<evidence type="ECO:0000256" key="5">
    <source>
        <dbReference type="ARBA" id="ARBA00023125"/>
    </source>
</evidence>
<keyword evidence="3" id="KW-0862">Zinc</keyword>
<keyword evidence="7" id="KW-0539">Nucleus</keyword>
<dbReference type="InterPro" id="IPR001138">
    <property type="entry name" value="Zn2Cys6_DnaBD"/>
</dbReference>
<evidence type="ECO:0000256" key="4">
    <source>
        <dbReference type="ARBA" id="ARBA00023015"/>
    </source>
</evidence>
<evidence type="ECO:0000313" key="12">
    <source>
        <dbReference type="Proteomes" id="UP000016922"/>
    </source>
</evidence>
<dbReference type="HOGENOM" id="CLU_010084_0_0_1"/>
<dbReference type="eggNOG" id="ENOG502QSY2">
    <property type="taxonomic scope" value="Eukaryota"/>
</dbReference>
<dbReference type="GO" id="GO:0005634">
    <property type="term" value="C:nucleus"/>
    <property type="evidence" value="ECO:0007669"/>
    <property type="project" value="UniProtKB-SubCell"/>
</dbReference>
<evidence type="ECO:0000256" key="7">
    <source>
        <dbReference type="ARBA" id="ARBA00023242"/>
    </source>
</evidence>
<dbReference type="PROSITE" id="PS00463">
    <property type="entry name" value="ZN2_CY6_FUNGAL_1"/>
    <property type="match status" value="1"/>
</dbReference>
<dbReference type="PANTHER" id="PTHR47540">
    <property type="entry name" value="THIAMINE REPRESSIBLE GENES REGULATORY PROTEIN THI5"/>
    <property type="match status" value="1"/>
</dbReference>
<dbReference type="Gene3D" id="4.10.240.10">
    <property type="entry name" value="Zn(2)-C6 fungal-type DNA-binding domain"/>
    <property type="match status" value="1"/>
</dbReference>
<sequence length="856" mass="94825">MSIPIAPSIATNPSSPDSFVDEELNPGPSGPWQSSPTSAPGSQPPRAAPLQKRRRVTRACDECRRKKIKCDGKQPCTHCTVYSYECTYDQPSNRRRNPAPQYIEALETRLQRAETLLKTVLPDVDLNDPTDIDVAIAQRQANAKDSTGEASSNIKNEYEAEQDAQLRSMITSTGQLDLDEHGRWDFHGGSSGTVFVRRMREQMGGLLGEANNGSPFLPRLPRAYPSVVFNSPGSAHDSPLESGLPNTIDLPAKEVALHLLKYFRAARQMMDVTDCRDLTALQAILFMILFLQSSANLSTCYSYIGIALRSALRMGLHRNIPHNFNPIEKQVRRRVFWVARKMDTYVSAMLGFPQMLSLDDVDQKLPAEVDDEYITKDGIIPMPEGTTSLYAASNAHTNLMIILTKVITYIYPTKGLEESIQNGANPCYVISHAKIRDIERDLKEWLDKLPMGLRPGGDVSPKLVRIQQLLRLAYAHVQMMLYRPFLHYVSEKSPASKNLDERSYACAAACVSVSRNIVHITTEMKRRGFLLGAYWFTMYTTFFSILSLVFFVLENPNKSGSQEILADAMDGKEALDGLARGSQAADRCSTALKGLFEQLPTHLKESRGSAPTLAKKKRSAPSPPTESAVKSTPSLWNPPRDDINGPDIAFISRARTFPTPAPAHNSPRASLDGARFQTNTASNPNLRNSFQELMTPSDISTVGTPESSTSSYVHPQQFTINSSVPDLSAMMFPSADPFAYPPNHPIMNYENDKQEPLAGYNSSPNPTIYVSNGNPNPGMYDDLEGQIFGPLPPYLTQGPQNFEYQNQMDMGPGMMENIGPSIGYNTGLAPDGNMNFVLSGENGWSNMVNDQRYRPQ</sequence>
<dbReference type="AlphaFoldDB" id="S3DCI4"/>
<dbReference type="KEGG" id="glz:GLAREA_05470"/>
<feature type="transmembrane region" description="Helical" evidence="9">
    <location>
        <begin position="283"/>
        <end position="308"/>
    </location>
</feature>
<evidence type="ECO:0000256" key="1">
    <source>
        <dbReference type="ARBA" id="ARBA00004123"/>
    </source>
</evidence>
<feature type="region of interest" description="Disordered" evidence="8">
    <location>
        <begin position="603"/>
        <end position="642"/>
    </location>
</feature>
<protein>
    <submittedName>
        <fullName evidence="11">Zn2/Cys6 DNA-binding protein</fullName>
    </submittedName>
</protein>
<dbReference type="Pfam" id="PF00172">
    <property type="entry name" value="Zn_clus"/>
    <property type="match status" value="1"/>
</dbReference>
<dbReference type="PROSITE" id="PS50048">
    <property type="entry name" value="ZN2_CY6_FUNGAL_2"/>
    <property type="match status" value="1"/>
</dbReference>
<dbReference type="GO" id="GO:0006351">
    <property type="term" value="P:DNA-templated transcription"/>
    <property type="evidence" value="ECO:0007669"/>
    <property type="project" value="InterPro"/>
</dbReference>
<evidence type="ECO:0000256" key="9">
    <source>
        <dbReference type="SAM" id="Phobius"/>
    </source>
</evidence>
<keyword evidence="9" id="KW-1133">Transmembrane helix</keyword>
<evidence type="ECO:0000256" key="8">
    <source>
        <dbReference type="SAM" id="MobiDB-lite"/>
    </source>
</evidence>
<dbReference type="EMBL" id="KE145353">
    <property type="protein sequence ID" value="EPE36132.1"/>
    <property type="molecule type" value="Genomic_DNA"/>
</dbReference>
<dbReference type="CDD" id="cd00067">
    <property type="entry name" value="GAL4"/>
    <property type="match status" value="1"/>
</dbReference>
<dbReference type="PANTHER" id="PTHR47540:SF1">
    <property type="entry name" value="ACTIVATOR OF STRESS GENES 1-RELATED"/>
    <property type="match status" value="1"/>
</dbReference>
<feature type="transmembrane region" description="Helical" evidence="9">
    <location>
        <begin position="529"/>
        <end position="553"/>
    </location>
</feature>
<keyword evidence="4" id="KW-0805">Transcription regulation</keyword>
<dbReference type="InterPro" id="IPR051711">
    <property type="entry name" value="Stress_Response_Reg"/>
</dbReference>
<dbReference type="RefSeq" id="XP_008076950.1">
    <property type="nucleotide sequence ID" value="XM_008078759.1"/>
</dbReference>
<evidence type="ECO:0000256" key="3">
    <source>
        <dbReference type="ARBA" id="ARBA00022833"/>
    </source>
</evidence>
<proteinExistence type="predicted"/>
<dbReference type="GO" id="GO:0043565">
    <property type="term" value="F:sequence-specific DNA binding"/>
    <property type="evidence" value="ECO:0007669"/>
    <property type="project" value="TreeGrafter"/>
</dbReference>
<feature type="compositionally biased region" description="Polar residues" evidence="8">
    <location>
        <begin position="31"/>
        <end position="41"/>
    </location>
</feature>
<feature type="region of interest" description="Disordered" evidence="8">
    <location>
        <begin position="1"/>
        <end position="53"/>
    </location>
</feature>
<keyword evidence="12" id="KW-1185">Reference proteome</keyword>
<organism evidence="11 12">
    <name type="scientific">Glarea lozoyensis (strain ATCC 20868 / MF5171)</name>
    <dbReference type="NCBI Taxonomy" id="1116229"/>
    <lineage>
        <taxon>Eukaryota</taxon>
        <taxon>Fungi</taxon>
        <taxon>Dikarya</taxon>
        <taxon>Ascomycota</taxon>
        <taxon>Pezizomycotina</taxon>
        <taxon>Leotiomycetes</taxon>
        <taxon>Helotiales</taxon>
        <taxon>Helotiaceae</taxon>
        <taxon>Glarea</taxon>
    </lineage>
</organism>
<keyword evidence="6" id="KW-0804">Transcription</keyword>
<accession>S3DCI4</accession>
<dbReference type="GeneID" id="19464524"/>
<keyword evidence="5 11" id="KW-0238">DNA-binding</keyword>
<evidence type="ECO:0000256" key="6">
    <source>
        <dbReference type="ARBA" id="ARBA00023163"/>
    </source>
</evidence>
<evidence type="ECO:0000313" key="11">
    <source>
        <dbReference type="EMBL" id="EPE36132.1"/>
    </source>
</evidence>
<name>S3DCI4_GLAL2</name>
<dbReference type="SUPFAM" id="SSF57701">
    <property type="entry name" value="Zn2/Cys6 DNA-binding domain"/>
    <property type="match status" value="1"/>
</dbReference>
<dbReference type="OrthoDB" id="422427at2759"/>
<dbReference type="SMART" id="SM00906">
    <property type="entry name" value="Fungal_trans"/>
    <property type="match status" value="1"/>
</dbReference>
<evidence type="ECO:0000256" key="2">
    <source>
        <dbReference type="ARBA" id="ARBA00022723"/>
    </source>
</evidence>
<dbReference type="GO" id="GO:0008270">
    <property type="term" value="F:zinc ion binding"/>
    <property type="evidence" value="ECO:0007669"/>
    <property type="project" value="InterPro"/>
</dbReference>
<reference evidence="11 12" key="1">
    <citation type="journal article" date="2013" name="BMC Genomics">
        <title>Genomics-driven discovery of the pneumocandin biosynthetic gene cluster in the fungus Glarea lozoyensis.</title>
        <authorList>
            <person name="Chen L."/>
            <person name="Yue Q."/>
            <person name="Zhang X."/>
            <person name="Xiang M."/>
            <person name="Wang C."/>
            <person name="Li S."/>
            <person name="Che Y."/>
            <person name="Ortiz-Lopez F.J."/>
            <person name="Bills G.F."/>
            <person name="Liu X."/>
            <person name="An Z."/>
        </authorList>
    </citation>
    <scope>NUCLEOTIDE SEQUENCE [LARGE SCALE GENOMIC DNA]</scope>
    <source>
        <strain evidence="12">ATCC 20868 / MF5171</strain>
    </source>
</reference>
<dbReference type="GO" id="GO:0045944">
    <property type="term" value="P:positive regulation of transcription by RNA polymerase II"/>
    <property type="evidence" value="ECO:0007669"/>
    <property type="project" value="TreeGrafter"/>
</dbReference>
<keyword evidence="9" id="KW-0472">Membrane</keyword>
<dbReference type="CDD" id="cd12148">
    <property type="entry name" value="fungal_TF_MHR"/>
    <property type="match status" value="1"/>
</dbReference>
<dbReference type="InterPro" id="IPR007219">
    <property type="entry name" value="XnlR_reg_dom"/>
</dbReference>
<comment type="subcellular location">
    <subcellularLocation>
        <location evidence="1">Nucleus</location>
    </subcellularLocation>
</comment>
<evidence type="ECO:0000259" key="10">
    <source>
        <dbReference type="PROSITE" id="PS50048"/>
    </source>
</evidence>
<dbReference type="SMART" id="SM00066">
    <property type="entry name" value="GAL4"/>
    <property type="match status" value="1"/>
</dbReference>
<dbReference type="STRING" id="1116229.S3DCI4"/>
<feature type="domain" description="Zn(2)-C6 fungal-type" evidence="10">
    <location>
        <begin position="59"/>
        <end position="88"/>
    </location>
</feature>
<dbReference type="Pfam" id="PF04082">
    <property type="entry name" value="Fungal_trans"/>
    <property type="match status" value="1"/>
</dbReference>
<gene>
    <name evidence="11" type="ORF">GLAREA_05470</name>
</gene>